<dbReference type="Gene3D" id="1.10.510.10">
    <property type="entry name" value="Transferase(Phosphotransferase) domain 1"/>
    <property type="match status" value="1"/>
</dbReference>
<dbReference type="InterPro" id="IPR042095">
    <property type="entry name" value="SUMF_sf"/>
</dbReference>
<name>A0A4Y6RBY6_9BURK</name>
<dbReference type="PANTHER" id="PTHR23150">
    <property type="entry name" value="SULFATASE MODIFYING FACTOR 1, 2"/>
    <property type="match status" value="1"/>
</dbReference>
<dbReference type="CDD" id="cd14014">
    <property type="entry name" value="STKc_PknB_like"/>
    <property type="match status" value="1"/>
</dbReference>
<feature type="domain" description="Protein kinase" evidence="5">
    <location>
        <begin position="102"/>
        <end position="476"/>
    </location>
</feature>
<feature type="region of interest" description="Disordered" evidence="4">
    <location>
        <begin position="362"/>
        <end position="395"/>
    </location>
</feature>
<dbReference type="PROSITE" id="PS00107">
    <property type="entry name" value="PROTEIN_KINASE_ATP"/>
    <property type="match status" value="1"/>
</dbReference>
<feature type="region of interest" description="Disordered" evidence="4">
    <location>
        <begin position="1"/>
        <end position="30"/>
    </location>
</feature>
<dbReference type="GO" id="GO:0005524">
    <property type="term" value="F:ATP binding"/>
    <property type="evidence" value="ECO:0007669"/>
    <property type="project" value="UniProtKB-UniRule"/>
</dbReference>
<dbReference type="InterPro" id="IPR018649">
    <property type="entry name" value="SHOCT"/>
</dbReference>
<dbReference type="SUPFAM" id="SSF56436">
    <property type="entry name" value="C-type lectin-like"/>
    <property type="match status" value="1"/>
</dbReference>
<feature type="compositionally biased region" description="Low complexity" evidence="4">
    <location>
        <begin position="373"/>
        <end position="393"/>
    </location>
</feature>
<evidence type="ECO:0000313" key="7">
    <source>
        <dbReference type="Proteomes" id="UP000316665"/>
    </source>
</evidence>
<feature type="compositionally biased region" description="Low complexity" evidence="4">
    <location>
        <begin position="502"/>
        <end position="519"/>
    </location>
</feature>
<dbReference type="PANTHER" id="PTHR23150:SF35">
    <property type="entry name" value="BLL6746 PROTEIN"/>
    <property type="match status" value="1"/>
</dbReference>
<dbReference type="Pfam" id="PF00069">
    <property type="entry name" value="Pkinase"/>
    <property type="match status" value="1"/>
</dbReference>
<proteinExistence type="predicted"/>
<feature type="region of interest" description="Disordered" evidence="4">
    <location>
        <begin position="494"/>
        <end position="526"/>
    </location>
</feature>
<keyword evidence="6" id="KW-0418">Kinase</keyword>
<evidence type="ECO:0000313" key="6">
    <source>
        <dbReference type="EMBL" id="QDG70491.1"/>
    </source>
</evidence>
<gene>
    <name evidence="6" type="ORF">FJQ89_08690</name>
</gene>
<evidence type="ECO:0000256" key="4">
    <source>
        <dbReference type="SAM" id="MobiDB-lite"/>
    </source>
</evidence>
<keyword evidence="6" id="KW-0808">Transferase</keyword>
<dbReference type="GO" id="GO:0004674">
    <property type="term" value="F:protein serine/threonine kinase activity"/>
    <property type="evidence" value="ECO:0007669"/>
    <property type="project" value="UniProtKB-KW"/>
</dbReference>
<protein>
    <submittedName>
        <fullName evidence="6">Serine/threonine protein kinase</fullName>
    </submittedName>
</protein>
<dbReference type="PROSITE" id="PS50011">
    <property type="entry name" value="PROTEIN_KINASE_DOM"/>
    <property type="match status" value="1"/>
</dbReference>
<dbReference type="KEGG" id="jas:FJQ89_08690"/>
<dbReference type="InterPro" id="IPR000719">
    <property type="entry name" value="Prot_kinase_dom"/>
</dbReference>
<dbReference type="Pfam" id="PF09851">
    <property type="entry name" value="SHOCT"/>
    <property type="match status" value="1"/>
</dbReference>
<dbReference type="AlphaFoldDB" id="A0A4Y6RBY6"/>
<dbReference type="OrthoDB" id="9768004at2"/>
<keyword evidence="1 3" id="KW-0547">Nucleotide-binding</keyword>
<dbReference type="InterPro" id="IPR016187">
    <property type="entry name" value="CTDL_fold"/>
</dbReference>
<dbReference type="Gene3D" id="3.90.1580.10">
    <property type="entry name" value="paralog of FGE (formylglycine-generating enzyme)"/>
    <property type="match status" value="1"/>
</dbReference>
<reference evidence="6 7" key="1">
    <citation type="submission" date="2019-06" db="EMBL/GenBank/DDBJ databases">
        <title>Complete genome sequence of Janthinobacterium sp. SNU WT3 isolated from diseased rainbow trout.</title>
        <authorList>
            <person name="Oh W.T."/>
            <person name="Park S.C."/>
        </authorList>
    </citation>
    <scope>NUCLEOTIDE SEQUENCE [LARGE SCALE GENOMIC DNA]</scope>
    <source>
        <strain evidence="6 7">SNU WT3</strain>
    </source>
</reference>
<keyword evidence="7" id="KW-1185">Reference proteome</keyword>
<dbReference type="InterPro" id="IPR051043">
    <property type="entry name" value="Sulfatase_Mod_Factor_Kinase"/>
</dbReference>
<dbReference type="EMBL" id="CP041185">
    <property type="protein sequence ID" value="QDG70491.1"/>
    <property type="molecule type" value="Genomic_DNA"/>
</dbReference>
<evidence type="ECO:0000256" key="2">
    <source>
        <dbReference type="ARBA" id="ARBA00022840"/>
    </source>
</evidence>
<dbReference type="Pfam" id="PF03781">
    <property type="entry name" value="FGE-sulfatase"/>
    <property type="match status" value="1"/>
</dbReference>
<evidence type="ECO:0000259" key="5">
    <source>
        <dbReference type="PROSITE" id="PS50011"/>
    </source>
</evidence>
<sequence>MRSARAIRKINSAPPVASPCSLDGSVSPQMMQKARDKLRELRALHDDGLLSEQEFERRKNAILDAEYAPPGAAPVAVPLPVRQGTELGFMTGQEIGPQNRRYRLERLIGTGGMGQVWQATDLATHAELGSSEMVALKILPPQLTQSATHAKLLIEEATQARKLAHENIVRVYEWAQDPATASYFIIMECLDGEDLEHYLGRQGALPLSRVQQLLQPVAEALSYAWEKHKLVHRDIKPGNVFLTAKGDIKLLDYGIATRVRNADSSLALDMPNAGTHGYRAPEAGANQRQPSPRLDVYAVAVMIYQMLEGRMPFDDARSASHLPSPPQALNAAQWQVLQNGFSLTAELRPLSVQALLENMERAAGPSPEELAEQARQQQARTAQQQKQAALAAEQAREEEIKRARIRQEELDQRRKAEIHAAALEKQRQDKLRREQEAQRHFEAEEARKLRKEALRGQLRARREADAATALQEHQELQRKAIVAKAEAAYRAEQERARRAEASRAAAASVPAPASAPAPEAESEPQHVQPVANAEGILRDDFLDGAGQGPELVLIPSGRFQMGAHEAEHKAAIQAGSLQAWLERETPQHWVGIERPFALARHPVSVGEWRAFVKATGWAGGSETDWDNPGFVQNEQHPVVGVSWNDAQLYLAWLSERTGRQYRLPSEAEWEYACRAGTRTAFNVGDTISTEQANYDGLYVYNGGPRGVYRGGTTPLGSFAPNSWGLFDMHGNVWEWVQDVVHDNYAGAPTDGSAWEEGSDSSRRILRGGSWLYHPRYLRSALRNGFSTVLSNDIVGFRVARTLD</sequence>
<keyword evidence="2 3" id="KW-0067">ATP-binding</keyword>
<dbReference type="InterPro" id="IPR017441">
    <property type="entry name" value="Protein_kinase_ATP_BS"/>
</dbReference>
<dbReference type="InterPro" id="IPR011009">
    <property type="entry name" value="Kinase-like_dom_sf"/>
</dbReference>
<evidence type="ECO:0000256" key="1">
    <source>
        <dbReference type="ARBA" id="ARBA00022741"/>
    </source>
</evidence>
<dbReference type="SMART" id="SM00220">
    <property type="entry name" value="S_TKc"/>
    <property type="match status" value="1"/>
</dbReference>
<organism evidence="6 7">
    <name type="scientific">Janthinobacterium tructae</name>
    <dbReference type="NCBI Taxonomy" id="2590869"/>
    <lineage>
        <taxon>Bacteria</taxon>
        <taxon>Pseudomonadati</taxon>
        <taxon>Pseudomonadota</taxon>
        <taxon>Betaproteobacteria</taxon>
        <taxon>Burkholderiales</taxon>
        <taxon>Oxalobacteraceae</taxon>
        <taxon>Janthinobacterium</taxon>
    </lineage>
</organism>
<dbReference type="InterPro" id="IPR008271">
    <property type="entry name" value="Ser/Thr_kinase_AS"/>
</dbReference>
<dbReference type="PROSITE" id="PS00108">
    <property type="entry name" value="PROTEIN_KINASE_ST"/>
    <property type="match status" value="1"/>
</dbReference>
<dbReference type="Proteomes" id="UP000316665">
    <property type="component" value="Chromosome"/>
</dbReference>
<keyword evidence="6" id="KW-0723">Serine/threonine-protein kinase</keyword>
<feature type="binding site" evidence="3">
    <location>
        <position position="137"/>
    </location>
    <ligand>
        <name>ATP</name>
        <dbReference type="ChEBI" id="CHEBI:30616"/>
    </ligand>
</feature>
<accession>A0A4Y6RBY6</accession>
<dbReference type="SUPFAM" id="SSF56112">
    <property type="entry name" value="Protein kinase-like (PK-like)"/>
    <property type="match status" value="1"/>
</dbReference>
<dbReference type="InterPro" id="IPR005532">
    <property type="entry name" value="SUMF_dom"/>
</dbReference>
<dbReference type="GO" id="GO:0120147">
    <property type="term" value="F:formylglycine-generating oxidase activity"/>
    <property type="evidence" value="ECO:0007669"/>
    <property type="project" value="TreeGrafter"/>
</dbReference>
<evidence type="ECO:0000256" key="3">
    <source>
        <dbReference type="PROSITE-ProRule" id="PRU10141"/>
    </source>
</evidence>